<dbReference type="EMBL" id="CAUYUE010000017">
    <property type="protein sequence ID" value="CAK0787352.1"/>
    <property type="molecule type" value="Genomic_DNA"/>
</dbReference>
<evidence type="ECO:0000256" key="2">
    <source>
        <dbReference type="ARBA" id="ARBA00022917"/>
    </source>
</evidence>
<organism evidence="5 6">
    <name type="scientific">Coccomyxa viridis</name>
    <dbReference type="NCBI Taxonomy" id="1274662"/>
    <lineage>
        <taxon>Eukaryota</taxon>
        <taxon>Viridiplantae</taxon>
        <taxon>Chlorophyta</taxon>
        <taxon>core chlorophytes</taxon>
        <taxon>Trebouxiophyceae</taxon>
        <taxon>Trebouxiophyceae incertae sedis</taxon>
        <taxon>Coccomyxaceae</taxon>
        <taxon>Coccomyxa</taxon>
    </lineage>
</organism>
<sequence length="473" mass="51998">MQKLGALQTLARCMSRSRATALRHTGSLSLTMNAFHAPPLATWWSKTLTLRPIVSLNTFRCMDASLEQTLQHNSASYSLKAVTLAATSSAAPASVDEGISINALRGQAEAAQKSIEQALQVTDMGKLEQQYSALEQQASTPEFWDRQDTAQATLQQMSSLKSSMDSVKGLQALLADAEAAVELAELAEGKEQQDFLREGMATAKRLQKQIEKWELQSLLGGEYDEGGALLSIQAGAGGVDAMDWAQMLERMYLRWADSQGFKSTIVDRLEGEEAGVKNVEMEVHGRFAYGYLAGEKGTHRLVRQSPFNAKAARQTSFAAVEVMPILGDKAEQIDIPEADLEISTMRAGGAGGQNVNKVETAVRVKHIPTGIAVRCQQERSQAQNKARALEMLKAKLLVEQREQQAKDIAEIRGDVVKAEWGQQIRNYVFHPYKLVKDVRTGAETTDVSGVMDGDLEQFTQAYLRHKEQQANRP</sequence>
<dbReference type="Gene3D" id="3.30.70.1660">
    <property type="match status" value="1"/>
</dbReference>
<feature type="domain" description="Prokaryotic-type class I peptide chain release factors" evidence="4">
    <location>
        <begin position="346"/>
        <end position="362"/>
    </location>
</feature>
<feature type="coiled-coil region" evidence="3">
    <location>
        <begin position="372"/>
        <end position="399"/>
    </location>
</feature>
<dbReference type="Pfam" id="PF00472">
    <property type="entry name" value="RF-1"/>
    <property type="match status" value="1"/>
</dbReference>
<accession>A0AAV1IJD0</accession>
<proteinExistence type="inferred from homology"/>
<reference evidence="5 6" key="1">
    <citation type="submission" date="2023-10" db="EMBL/GenBank/DDBJ databases">
        <authorList>
            <person name="Maclean D."/>
            <person name="Macfadyen A."/>
        </authorList>
    </citation>
    <scope>NUCLEOTIDE SEQUENCE [LARGE SCALE GENOMIC DNA]</scope>
</reference>
<keyword evidence="3" id="KW-0175">Coiled coil</keyword>
<dbReference type="InterPro" id="IPR000352">
    <property type="entry name" value="Pep_chain_release_fac_I"/>
</dbReference>
<dbReference type="Gene3D" id="3.30.160.20">
    <property type="match status" value="1"/>
</dbReference>
<keyword evidence="2" id="KW-0648">Protein biosynthesis</keyword>
<dbReference type="GO" id="GO:0016149">
    <property type="term" value="F:translation release factor activity, codon specific"/>
    <property type="evidence" value="ECO:0007669"/>
    <property type="project" value="InterPro"/>
</dbReference>
<dbReference type="SMART" id="SM00937">
    <property type="entry name" value="PCRF"/>
    <property type="match status" value="1"/>
</dbReference>
<comment type="caution">
    <text evidence="5">The sequence shown here is derived from an EMBL/GenBank/DDBJ whole genome shotgun (WGS) entry which is preliminary data.</text>
</comment>
<dbReference type="Pfam" id="PF03462">
    <property type="entry name" value="PCRF"/>
    <property type="match status" value="1"/>
</dbReference>
<gene>
    <name evidence="5" type="ORF">CVIRNUC_010572</name>
</gene>
<dbReference type="PANTHER" id="PTHR43116:SF3">
    <property type="entry name" value="CLASS I PEPTIDE CHAIN RELEASE FACTOR"/>
    <property type="match status" value="1"/>
</dbReference>
<keyword evidence="6" id="KW-1185">Reference proteome</keyword>
<dbReference type="AlphaFoldDB" id="A0AAV1IJD0"/>
<comment type="similarity">
    <text evidence="1">Belongs to the prokaryotic/mitochondrial release factor family.</text>
</comment>
<feature type="coiled-coil region" evidence="3">
    <location>
        <begin position="167"/>
        <end position="216"/>
    </location>
</feature>
<dbReference type="InterPro" id="IPR004374">
    <property type="entry name" value="PrfB"/>
</dbReference>
<dbReference type="HAMAP" id="MF_00094">
    <property type="entry name" value="Rel_fac_2"/>
    <property type="match status" value="1"/>
</dbReference>
<dbReference type="PANTHER" id="PTHR43116">
    <property type="entry name" value="PEPTIDE CHAIN RELEASE FACTOR 2"/>
    <property type="match status" value="1"/>
</dbReference>
<dbReference type="Proteomes" id="UP001314263">
    <property type="component" value="Unassembled WGS sequence"/>
</dbReference>
<evidence type="ECO:0000259" key="4">
    <source>
        <dbReference type="PROSITE" id="PS00745"/>
    </source>
</evidence>
<dbReference type="NCBIfam" id="TIGR00020">
    <property type="entry name" value="prfB"/>
    <property type="match status" value="1"/>
</dbReference>
<dbReference type="InterPro" id="IPR005139">
    <property type="entry name" value="PCRF"/>
</dbReference>
<dbReference type="PROSITE" id="PS00745">
    <property type="entry name" value="RF_PROK_I"/>
    <property type="match status" value="1"/>
</dbReference>
<dbReference type="Gene3D" id="1.20.58.410">
    <property type="entry name" value="Release factor"/>
    <property type="match status" value="1"/>
</dbReference>
<dbReference type="SUPFAM" id="SSF75620">
    <property type="entry name" value="Release factor"/>
    <property type="match status" value="1"/>
</dbReference>
<dbReference type="GO" id="GO:0005737">
    <property type="term" value="C:cytoplasm"/>
    <property type="evidence" value="ECO:0007669"/>
    <property type="project" value="InterPro"/>
</dbReference>
<evidence type="ECO:0000256" key="3">
    <source>
        <dbReference type="SAM" id="Coils"/>
    </source>
</evidence>
<dbReference type="InterPro" id="IPR045853">
    <property type="entry name" value="Pep_chain_release_fac_I_sf"/>
</dbReference>
<name>A0AAV1IJD0_9CHLO</name>
<evidence type="ECO:0000313" key="5">
    <source>
        <dbReference type="EMBL" id="CAK0787352.1"/>
    </source>
</evidence>
<evidence type="ECO:0000313" key="6">
    <source>
        <dbReference type="Proteomes" id="UP001314263"/>
    </source>
</evidence>
<evidence type="ECO:0000256" key="1">
    <source>
        <dbReference type="ARBA" id="ARBA00010835"/>
    </source>
</evidence>
<protein>
    <recommendedName>
        <fullName evidence="4">Prokaryotic-type class I peptide chain release factors domain-containing protein</fullName>
    </recommendedName>
</protein>